<feature type="transmembrane region" description="Helical" evidence="5">
    <location>
        <begin position="12"/>
        <end position="34"/>
    </location>
</feature>
<dbReference type="InterPro" id="IPR000595">
    <property type="entry name" value="cNMP-bd_dom"/>
</dbReference>
<dbReference type="OrthoDB" id="9775207at2"/>
<dbReference type="AlphaFoldDB" id="A0A3S4S9C2"/>
<dbReference type="Gene3D" id="2.30.30.60">
    <property type="match status" value="1"/>
</dbReference>
<dbReference type="SUPFAM" id="SSF51206">
    <property type="entry name" value="cAMP-binding domain-like"/>
    <property type="match status" value="1"/>
</dbReference>
<evidence type="ECO:0000256" key="5">
    <source>
        <dbReference type="SAM" id="Phobius"/>
    </source>
</evidence>
<dbReference type="Proteomes" id="UP000282551">
    <property type="component" value="Chromosome"/>
</dbReference>
<accession>A0A3S4S9C2</accession>
<dbReference type="GO" id="GO:0016020">
    <property type="term" value="C:membrane"/>
    <property type="evidence" value="ECO:0007669"/>
    <property type="project" value="UniProtKB-SubCell"/>
</dbReference>
<dbReference type="GO" id="GO:0055085">
    <property type="term" value="P:transmembrane transport"/>
    <property type="evidence" value="ECO:0007669"/>
    <property type="project" value="InterPro"/>
</dbReference>
<dbReference type="InterPro" id="IPR014710">
    <property type="entry name" value="RmlC-like_jellyroll"/>
</dbReference>
<evidence type="ECO:0000313" key="8">
    <source>
        <dbReference type="Proteomes" id="UP000282551"/>
    </source>
</evidence>
<dbReference type="RefSeq" id="WP_126333851.1">
    <property type="nucleotide sequence ID" value="NZ_AP022604.1"/>
</dbReference>
<feature type="transmembrane region" description="Helical" evidence="5">
    <location>
        <begin position="46"/>
        <end position="63"/>
    </location>
</feature>
<dbReference type="SUPFAM" id="SSF50182">
    <property type="entry name" value="Sm-like ribonucleoproteins"/>
    <property type="match status" value="1"/>
</dbReference>
<dbReference type="PANTHER" id="PTHR30566:SF25">
    <property type="entry name" value="INNER MEMBRANE PROTEIN"/>
    <property type="match status" value="1"/>
</dbReference>
<dbReference type="Pfam" id="PF00924">
    <property type="entry name" value="MS_channel_2nd"/>
    <property type="match status" value="1"/>
</dbReference>
<feature type="domain" description="Cyclic nucleotide-binding" evidence="6">
    <location>
        <begin position="338"/>
        <end position="452"/>
    </location>
</feature>
<dbReference type="InterPro" id="IPR010920">
    <property type="entry name" value="LSM_dom_sf"/>
</dbReference>
<name>A0A3S4S9C2_MYCCI</name>
<keyword evidence="3 5" id="KW-1133">Transmembrane helix</keyword>
<evidence type="ECO:0000259" key="6">
    <source>
        <dbReference type="PROSITE" id="PS50042"/>
    </source>
</evidence>
<reference evidence="7 8" key="1">
    <citation type="submission" date="2018-12" db="EMBL/GenBank/DDBJ databases">
        <authorList>
            <consortium name="Pathogen Informatics"/>
        </authorList>
    </citation>
    <scope>NUCLEOTIDE SEQUENCE [LARGE SCALE GENOMIC DNA]</scope>
    <source>
        <strain evidence="7 8">NCTC10485</strain>
    </source>
</reference>
<dbReference type="CDD" id="cd00038">
    <property type="entry name" value="CAP_ED"/>
    <property type="match status" value="1"/>
</dbReference>
<protein>
    <submittedName>
        <fullName evidence="7">Transmembrane protein</fullName>
    </submittedName>
</protein>
<evidence type="ECO:0000256" key="4">
    <source>
        <dbReference type="ARBA" id="ARBA00023136"/>
    </source>
</evidence>
<keyword evidence="2 5" id="KW-0812">Transmembrane</keyword>
<dbReference type="Pfam" id="PF00027">
    <property type="entry name" value="cNMP_binding"/>
    <property type="match status" value="1"/>
</dbReference>
<comment type="subcellular location">
    <subcellularLocation>
        <location evidence="1">Membrane</location>
    </subcellularLocation>
</comment>
<dbReference type="Gene3D" id="1.10.287.1260">
    <property type="match status" value="1"/>
</dbReference>
<dbReference type="PROSITE" id="PS50042">
    <property type="entry name" value="CNMP_BINDING_3"/>
    <property type="match status" value="1"/>
</dbReference>
<keyword evidence="8" id="KW-1185">Reference proteome</keyword>
<dbReference type="Gene3D" id="2.60.120.10">
    <property type="entry name" value="Jelly Rolls"/>
    <property type="match status" value="1"/>
</dbReference>
<dbReference type="InterPro" id="IPR018490">
    <property type="entry name" value="cNMP-bd_dom_sf"/>
</dbReference>
<dbReference type="InterPro" id="IPR006685">
    <property type="entry name" value="MscS_channel_2nd"/>
</dbReference>
<dbReference type="EMBL" id="LR134355">
    <property type="protein sequence ID" value="VEG47995.1"/>
    <property type="molecule type" value="Genomic_DNA"/>
</dbReference>
<sequence length="467" mass="50551">MTSLFSSPWFYWALGVAVALPTLLVVLTEVEHVLSRRSSPLVRPLHLIRVYIVPLAALLVLLVKASEVSIEATPVRVIATALGFVVLVLLLSGTNATLFQSAPEGSWRKRIPSIFLDVARVLLIVLGVGLIFSFVWGANVGGLFAALGVTSIVIGLALQNAVGQIVSGLLMLFEQPFELGDWLDTPAGRGQVREVNWRSVHIDTGDGLTITPNSVLAGASFTNLSRPTGVPHIAVETTFAVCDPPDLVIALLRTVAGRLPQRHLAVEPTVVPLGAGRYRTSIPLRSPADDPAAGATFLRWLWYAARRAALHLDGAADDPGTEQQRWDAIAEGTRSLRLTRADQRWLLDRARLVRYGADELIEAAGSTPDSMRFVVAGQVMLQTAVEGVQLGVRVLQVGDLIGQTSLTREPVAARAIAVGEVTMLEVDREDLEELVAGRPAMLHQIGQIIDRRRHELRQAVRAQTDVN</sequence>
<gene>
    <name evidence="7" type="primary">ynaI</name>
    <name evidence="7" type="ORF">NCTC10485_02288</name>
</gene>
<feature type="transmembrane region" description="Helical" evidence="5">
    <location>
        <begin position="142"/>
        <end position="162"/>
    </location>
</feature>
<feature type="transmembrane region" description="Helical" evidence="5">
    <location>
        <begin position="75"/>
        <end position="93"/>
    </location>
</feature>
<dbReference type="InterPro" id="IPR023408">
    <property type="entry name" value="MscS_beta-dom_sf"/>
</dbReference>
<proteinExistence type="predicted"/>
<organism evidence="7 8">
    <name type="scientific">Mycolicibacterium chitae</name>
    <name type="common">Mycobacterium chitae</name>
    <dbReference type="NCBI Taxonomy" id="1792"/>
    <lineage>
        <taxon>Bacteria</taxon>
        <taxon>Bacillati</taxon>
        <taxon>Actinomycetota</taxon>
        <taxon>Actinomycetes</taxon>
        <taxon>Mycobacteriales</taxon>
        <taxon>Mycobacteriaceae</taxon>
        <taxon>Mycolicibacterium</taxon>
    </lineage>
</organism>
<evidence type="ECO:0000313" key="7">
    <source>
        <dbReference type="EMBL" id="VEG47995.1"/>
    </source>
</evidence>
<evidence type="ECO:0000256" key="1">
    <source>
        <dbReference type="ARBA" id="ARBA00004370"/>
    </source>
</evidence>
<dbReference type="PANTHER" id="PTHR30566">
    <property type="entry name" value="YNAI-RELATED MECHANOSENSITIVE ION CHANNEL"/>
    <property type="match status" value="1"/>
</dbReference>
<keyword evidence="4 5" id="KW-0472">Membrane</keyword>
<feature type="transmembrane region" description="Helical" evidence="5">
    <location>
        <begin position="114"/>
        <end position="136"/>
    </location>
</feature>
<evidence type="ECO:0000256" key="2">
    <source>
        <dbReference type="ARBA" id="ARBA00022692"/>
    </source>
</evidence>
<evidence type="ECO:0000256" key="3">
    <source>
        <dbReference type="ARBA" id="ARBA00022989"/>
    </source>
</evidence>